<name>A0A8D0QBA1_PIG</name>
<evidence type="ECO:0000256" key="7">
    <source>
        <dbReference type="ARBA" id="ARBA00023180"/>
    </source>
</evidence>
<evidence type="ECO:0000256" key="4">
    <source>
        <dbReference type="ARBA" id="ARBA00022968"/>
    </source>
</evidence>
<dbReference type="PANTHER" id="PTHR22800">
    <property type="entry name" value="C-TYPE LECTIN PROTEINS"/>
    <property type="match status" value="1"/>
</dbReference>
<dbReference type="InterPro" id="IPR001304">
    <property type="entry name" value="C-type_lectin-like"/>
</dbReference>
<dbReference type="Proteomes" id="UP000694726">
    <property type="component" value="Unplaced"/>
</dbReference>
<dbReference type="InterPro" id="IPR016186">
    <property type="entry name" value="C-type_lectin-like/link_sf"/>
</dbReference>
<dbReference type="SUPFAM" id="SSF56436">
    <property type="entry name" value="C-type lectin-like"/>
    <property type="match status" value="1"/>
</dbReference>
<dbReference type="InterPro" id="IPR033992">
    <property type="entry name" value="NKR-like_CTLD"/>
</dbReference>
<dbReference type="Gene3D" id="3.10.100.10">
    <property type="entry name" value="Mannose-Binding Protein A, subunit A"/>
    <property type="match status" value="1"/>
</dbReference>
<feature type="transmembrane region" description="Helical" evidence="10">
    <location>
        <begin position="12"/>
        <end position="31"/>
    </location>
</feature>
<dbReference type="AlphaFoldDB" id="A0A8D0QBA1"/>
<evidence type="ECO:0000256" key="1">
    <source>
        <dbReference type="ARBA" id="ARBA00004606"/>
    </source>
</evidence>
<evidence type="ECO:0000256" key="9">
    <source>
        <dbReference type="ARBA" id="ARBA00041489"/>
    </source>
</evidence>
<reference evidence="12" key="1">
    <citation type="submission" date="2025-08" db="UniProtKB">
        <authorList>
            <consortium name="Ensembl"/>
        </authorList>
    </citation>
    <scope>IDENTIFICATION</scope>
</reference>
<organism evidence="12 13">
    <name type="scientific">Sus scrofa</name>
    <name type="common">Pig</name>
    <dbReference type="NCBI Taxonomy" id="9823"/>
    <lineage>
        <taxon>Eukaryota</taxon>
        <taxon>Metazoa</taxon>
        <taxon>Chordata</taxon>
        <taxon>Craniata</taxon>
        <taxon>Vertebrata</taxon>
        <taxon>Euteleostomi</taxon>
        <taxon>Mammalia</taxon>
        <taxon>Eutheria</taxon>
        <taxon>Laurasiatheria</taxon>
        <taxon>Artiodactyla</taxon>
        <taxon>Suina</taxon>
        <taxon>Suidae</taxon>
        <taxon>Sus</taxon>
    </lineage>
</organism>
<accession>A0A8D0QBA1</accession>
<keyword evidence="5 10" id="KW-1133">Transmembrane helix</keyword>
<dbReference type="CDD" id="cd03593">
    <property type="entry name" value="CLECT_NK_receptors_like"/>
    <property type="match status" value="1"/>
</dbReference>
<evidence type="ECO:0000259" key="11">
    <source>
        <dbReference type="PROSITE" id="PS50041"/>
    </source>
</evidence>
<dbReference type="Ensembl" id="ENSSSCT00015109482.1">
    <property type="protein sequence ID" value="ENSSSCP00015046557.1"/>
    <property type="gene ID" value="ENSSSCG00015080512.1"/>
</dbReference>
<dbReference type="Pfam" id="PF00059">
    <property type="entry name" value="Lectin_C"/>
    <property type="match status" value="1"/>
</dbReference>
<keyword evidence="7" id="KW-0325">Glycoprotein</keyword>
<evidence type="ECO:0000313" key="13">
    <source>
        <dbReference type="Proteomes" id="UP000694726"/>
    </source>
</evidence>
<evidence type="ECO:0000256" key="5">
    <source>
        <dbReference type="ARBA" id="ARBA00022989"/>
    </source>
</evidence>
<keyword evidence="3" id="KW-0430">Lectin</keyword>
<keyword evidence="4" id="KW-0735">Signal-anchor</keyword>
<dbReference type="SMART" id="SM00034">
    <property type="entry name" value="CLECT"/>
    <property type="match status" value="1"/>
</dbReference>
<evidence type="ECO:0000256" key="6">
    <source>
        <dbReference type="ARBA" id="ARBA00023136"/>
    </source>
</evidence>
<dbReference type="InterPro" id="IPR050919">
    <property type="entry name" value="NKG2/CD94_NK_receptors"/>
</dbReference>
<evidence type="ECO:0000313" key="12">
    <source>
        <dbReference type="Ensembl" id="ENSSSCP00015046557.1"/>
    </source>
</evidence>
<evidence type="ECO:0000256" key="8">
    <source>
        <dbReference type="ARBA" id="ARBA00041193"/>
    </source>
</evidence>
<keyword evidence="6 10" id="KW-0472">Membrane</keyword>
<comment type="subcellular location">
    <subcellularLocation>
        <location evidence="1">Membrane</location>
        <topology evidence="1">Single-pass type II membrane protein</topology>
    </subcellularLocation>
</comment>
<dbReference type="InterPro" id="IPR016187">
    <property type="entry name" value="CTDL_fold"/>
</dbReference>
<dbReference type="GO" id="GO:0016020">
    <property type="term" value="C:membrane"/>
    <property type="evidence" value="ECO:0007669"/>
    <property type="project" value="UniProtKB-SubCell"/>
</dbReference>
<feature type="domain" description="C-type lectin" evidence="11">
    <location>
        <begin position="68"/>
        <end position="173"/>
    </location>
</feature>
<keyword evidence="2 10" id="KW-0812">Transmembrane</keyword>
<evidence type="ECO:0000256" key="3">
    <source>
        <dbReference type="ARBA" id="ARBA00022734"/>
    </source>
</evidence>
<evidence type="ECO:0000256" key="10">
    <source>
        <dbReference type="SAM" id="Phobius"/>
    </source>
</evidence>
<dbReference type="PROSITE" id="PS50041">
    <property type="entry name" value="C_TYPE_LECTIN_2"/>
    <property type="match status" value="1"/>
</dbReference>
<evidence type="ECO:0000256" key="2">
    <source>
        <dbReference type="ARBA" id="ARBA00022692"/>
    </source>
</evidence>
<sequence length="177" mass="20207">MAAFQTTAWRLISGVLGVICLLLMAALGILLKNSFNKQNVQPTLSPGPSTDPLEGSDCCSCQEKWIGYQCNCYFISNESKTWKDSRNFCISHNSSLLQVQNRNELDFMNSSGQFYWIGFSFSEEHHAWLWEDNSTLSQDLFPNLVNTENCVTYNPRRNSLDEDCGSRYLFICKQQLS</sequence>
<dbReference type="GO" id="GO:0030246">
    <property type="term" value="F:carbohydrate binding"/>
    <property type="evidence" value="ECO:0007669"/>
    <property type="project" value="UniProtKB-KW"/>
</dbReference>
<protein>
    <recommendedName>
        <fullName evidence="8">Natural killer cells antigen CD94</fullName>
    </recommendedName>
    <alternativeName>
        <fullName evidence="9">Killer cell lectin-like receptor subfamily D member 1</fullName>
    </alternativeName>
</protein>
<dbReference type="PANTHER" id="PTHR22800:SF252">
    <property type="entry name" value="NATURAL KILLER CELLS ANTIGEN CD94"/>
    <property type="match status" value="1"/>
</dbReference>
<proteinExistence type="predicted"/>